<name>A0A8H5M0A6_9AGAR</name>
<feature type="region of interest" description="Disordered" evidence="1">
    <location>
        <begin position="137"/>
        <end position="192"/>
    </location>
</feature>
<dbReference type="EMBL" id="JAACJP010000031">
    <property type="protein sequence ID" value="KAF5375936.1"/>
    <property type="molecule type" value="Genomic_DNA"/>
</dbReference>
<evidence type="ECO:0000313" key="2">
    <source>
        <dbReference type="EMBL" id="KAF5375936.1"/>
    </source>
</evidence>
<protein>
    <submittedName>
        <fullName evidence="2">Uncharacterized protein</fullName>
    </submittedName>
</protein>
<gene>
    <name evidence="2" type="ORF">D9615_008277</name>
</gene>
<accession>A0A8H5M0A6</accession>
<evidence type="ECO:0000256" key="1">
    <source>
        <dbReference type="SAM" id="MobiDB-lite"/>
    </source>
</evidence>
<proteinExistence type="predicted"/>
<dbReference type="AlphaFoldDB" id="A0A8H5M0A6"/>
<feature type="compositionally biased region" description="Basic and acidic residues" evidence="1">
    <location>
        <begin position="176"/>
        <end position="186"/>
    </location>
</feature>
<organism evidence="2 3">
    <name type="scientific">Tricholomella constricta</name>
    <dbReference type="NCBI Taxonomy" id="117010"/>
    <lineage>
        <taxon>Eukaryota</taxon>
        <taxon>Fungi</taxon>
        <taxon>Dikarya</taxon>
        <taxon>Basidiomycota</taxon>
        <taxon>Agaricomycotina</taxon>
        <taxon>Agaricomycetes</taxon>
        <taxon>Agaricomycetidae</taxon>
        <taxon>Agaricales</taxon>
        <taxon>Tricholomatineae</taxon>
        <taxon>Lyophyllaceae</taxon>
        <taxon>Tricholomella</taxon>
    </lineage>
</organism>
<dbReference type="Proteomes" id="UP000565441">
    <property type="component" value="Unassembled WGS sequence"/>
</dbReference>
<keyword evidence="3" id="KW-1185">Reference proteome</keyword>
<comment type="caution">
    <text evidence="2">The sequence shown here is derived from an EMBL/GenBank/DDBJ whole genome shotgun (WGS) entry which is preliminary data.</text>
</comment>
<sequence>MYYSPLHFLIEITFNLTLVDDSTWALGGSWRDNDVLQLILSACLWCPMMLSHLSIQSSFPSSEVDMGDITEVLAKPSSLPLPSPAPITTKRASNIVRGRDTPFPTVPIRRRCTIQVPPPNLSNSVLLQRRYSSASLPVVPTACDDDPHPHPHPHPPSRGRTLQRMPAPRARPALSRRSDSRTRSPEAVDATALPRRRVSRNSTLLRVPPFPLPHRVMQRPISDLFSPSPSPPRKVEVVGPRGIGWKRPSLIPPPLVLENIISQRFEEDEGSPALERGRQKARGLRRPACAAVC</sequence>
<reference evidence="2 3" key="1">
    <citation type="journal article" date="2020" name="ISME J.">
        <title>Uncovering the hidden diversity of litter-decomposition mechanisms in mushroom-forming fungi.</title>
        <authorList>
            <person name="Floudas D."/>
            <person name="Bentzer J."/>
            <person name="Ahren D."/>
            <person name="Johansson T."/>
            <person name="Persson P."/>
            <person name="Tunlid A."/>
        </authorList>
    </citation>
    <scope>NUCLEOTIDE SEQUENCE [LARGE SCALE GENOMIC DNA]</scope>
    <source>
        <strain evidence="2 3">CBS 661.87</strain>
    </source>
</reference>
<dbReference type="OrthoDB" id="3053768at2759"/>
<feature type="compositionally biased region" description="Low complexity" evidence="1">
    <location>
        <begin position="164"/>
        <end position="175"/>
    </location>
</feature>
<evidence type="ECO:0000313" key="3">
    <source>
        <dbReference type="Proteomes" id="UP000565441"/>
    </source>
</evidence>